<dbReference type="RefSeq" id="WP_016166785.1">
    <property type="nucleotide sequence ID" value="NZ_JHZG01000001.1"/>
</dbReference>
<dbReference type="AlphaFoldDB" id="R9AXC4"/>
<dbReference type="Proteomes" id="UP000016201">
    <property type="component" value="Unassembled WGS sequence"/>
</dbReference>
<name>R9AXC4_9GAMM</name>
<dbReference type="OrthoDB" id="6684503at2"/>
<gene>
    <name evidence="2" type="ORF">I593_01709</name>
</gene>
<accession>R9AXC4</accession>
<organism evidence="2 3">
    <name type="scientific">Acinetobacter tandoii DSM 14970 = CIP 107469</name>
    <dbReference type="NCBI Taxonomy" id="1120927"/>
    <lineage>
        <taxon>Bacteria</taxon>
        <taxon>Pseudomonadati</taxon>
        <taxon>Pseudomonadota</taxon>
        <taxon>Gammaproteobacteria</taxon>
        <taxon>Moraxellales</taxon>
        <taxon>Moraxellaceae</taxon>
        <taxon>Acinetobacter</taxon>
    </lineage>
</organism>
<keyword evidence="3" id="KW-1185">Reference proteome</keyword>
<protein>
    <submittedName>
        <fullName evidence="2">Uncharacterized protein</fullName>
    </submittedName>
</protein>
<evidence type="ECO:0000256" key="1">
    <source>
        <dbReference type="SAM" id="MobiDB-lite"/>
    </source>
</evidence>
<proteinExistence type="predicted"/>
<dbReference type="PATRIC" id="fig|1120927.3.peg.1656"/>
<evidence type="ECO:0000313" key="2">
    <source>
        <dbReference type="EMBL" id="EOR06842.1"/>
    </source>
</evidence>
<comment type="caution">
    <text evidence="2">The sequence shown here is derived from an EMBL/GenBank/DDBJ whole genome shotgun (WGS) entry which is preliminary data.</text>
</comment>
<feature type="region of interest" description="Disordered" evidence="1">
    <location>
        <begin position="148"/>
        <end position="225"/>
    </location>
</feature>
<sequence length="349" mass="38848">MNILNAQEAFAALQKGKTVLCRYAGDGTLRADKDFSSLDQMPATVFASSNYEFCIQLEMLELAGITFTKPLMLEEIEDGQDVYVTNTYGQTIYISEFGKMTCTALIDSINSGFVQRDEENAKLQLQALSKALGRELIGECQVVRLGNEKPKKRASSKKAGNEVNAIPATEPEQISHAEAPEENTSNDVEEKTLAENVEPQPEIDPPVEHATDTTEVQASQAEEKDVDAIVQQAQEEHYQKLLSELLERASIAKTPNEANALYKYTVKWTEEQRKPLMEAIHSRLVELNPPVEDSSLSVRISKAMDLTELDALEIDVSACDEFIQPKLMEMVNKRRAELDPFFNPLGNAS</sequence>
<dbReference type="eggNOG" id="ENOG5031QKM">
    <property type="taxonomic scope" value="Bacteria"/>
</dbReference>
<evidence type="ECO:0000313" key="3">
    <source>
        <dbReference type="Proteomes" id="UP000016201"/>
    </source>
</evidence>
<reference evidence="2 3" key="1">
    <citation type="submission" date="2013-03" db="EMBL/GenBank/DDBJ databases">
        <title>The Genome Sequence of Acinetobacter tandoii CIP 107469.</title>
        <authorList>
            <consortium name="The Broad Institute Genome Sequencing Platform"/>
            <consortium name="The Broad Institute Genome Sequencing Center for Infectious Disease"/>
            <person name="Cerqueira G."/>
            <person name="Feldgarden M."/>
            <person name="Courvalin P."/>
            <person name="Perichon B."/>
            <person name="Grillot-Courvalin C."/>
            <person name="Clermont D."/>
            <person name="Rocha E."/>
            <person name="Yoon E.-J."/>
            <person name="Nemec A."/>
            <person name="Walker B."/>
            <person name="Young S.K."/>
            <person name="Zeng Q."/>
            <person name="Gargeya S."/>
            <person name="Fitzgerald M."/>
            <person name="Haas B."/>
            <person name="Abouelleil A."/>
            <person name="Alvarado L."/>
            <person name="Arachchi H.M."/>
            <person name="Berlin A.M."/>
            <person name="Chapman S.B."/>
            <person name="Dewar J."/>
            <person name="Goldberg J."/>
            <person name="Griggs A."/>
            <person name="Gujja S."/>
            <person name="Hansen M."/>
            <person name="Howarth C."/>
            <person name="Imamovic A."/>
            <person name="Larimer J."/>
            <person name="McCowan C."/>
            <person name="Murphy C."/>
            <person name="Neiman D."/>
            <person name="Pearson M."/>
            <person name="Priest M."/>
            <person name="Roberts A."/>
            <person name="Saif S."/>
            <person name="Shea T."/>
            <person name="Sisk P."/>
            <person name="Sykes S."/>
            <person name="Wortman J."/>
            <person name="Nusbaum C."/>
            <person name="Birren B."/>
        </authorList>
    </citation>
    <scope>NUCLEOTIDE SEQUENCE [LARGE SCALE GENOMIC DNA]</scope>
    <source>
        <strain evidence="2 3">CIP 107469</strain>
    </source>
</reference>
<dbReference type="EMBL" id="AQFM01000037">
    <property type="protein sequence ID" value="EOR06842.1"/>
    <property type="molecule type" value="Genomic_DNA"/>
</dbReference>